<comment type="caution">
    <text evidence="2">The sequence shown here is derived from an EMBL/GenBank/DDBJ whole genome shotgun (WGS) entry which is preliminary data.</text>
</comment>
<organism evidence="2 3">
    <name type="scientific">Aliarcobacter butzleri</name>
    <dbReference type="NCBI Taxonomy" id="28197"/>
    <lineage>
        <taxon>Bacteria</taxon>
        <taxon>Pseudomonadati</taxon>
        <taxon>Campylobacterota</taxon>
        <taxon>Epsilonproteobacteria</taxon>
        <taxon>Campylobacterales</taxon>
        <taxon>Arcobacteraceae</taxon>
        <taxon>Aliarcobacter</taxon>
    </lineage>
</organism>
<proteinExistence type="predicted"/>
<feature type="region of interest" description="Disordered" evidence="1">
    <location>
        <begin position="68"/>
        <end position="90"/>
    </location>
</feature>
<reference evidence="2" key="1">
    <citation type="journal article" date="2023" name="Microorganisms">
        <title>Genomic Characterization of Arcobacter butzleri Strains Isolated from Various Sources in Lithuania.</title>
        <authorList>
            <person name="Uljanovas D."/>
            <person name="Golz G."/>
            <person name="Fleischmann S."/>
            <person name="Kudirkiene E."/>
            <person name="Kasetiene N."/>
            <person name="Grineviciene A."/>
            <person name="Tamuleviciene E."/>
            <person name="Aksomaitiene J."/>
            <person name="Alter T."/>
            <person name="Malakauskas M."/>
        </authorList>
    </citation>
    <scope>NUCLEOTIDE SEQUENCE</scope>
    <source>
        <strain evidence="2">W48</strain>
    </source>
</reference>
<name>A0AAW7Q5W4_9BACT</name>
<protein>
    <submittedName>
        <fullName evidence="2">Methyl-accepting chemotaxis protein</fullName>
    </submittedName>
</protein>
<accession>A0AAW7Q5W4</accession>
<dbReference type="AlphaFoldDB" id="A0AAW7Q5W4"/>
<dbReference type="EMBL" id="JAQJJC010000015">
    <property type="protein sequence ID" value="MDN5114820.1"/>
    <property type="molecule type" value="Genomic_DNA"/>
</dbReference>
<gene>
    <name evidence="2" type="ORF">PJV88_09290</name>
</gene>
<sequence>VTQLDRQTQQNAMIASQTHDVALITDEISKLIVSDADAKEFVGKHDVKAKDVNVGTTNKQIHEVEKKVTPTKKDTKVVSSKSNDNEWESF</sequence>
<dbReference type="Proteomes" id="UP001170713">
    <property type="component" value="Unassembled WGS sequence"/>
</dbReference>
<evidence type="ECO:0000256" key="1">
    <source>
        <dbReference type="SAM" id="MobiDB-lite"/>
    </source>
</evidence>
<reference evidence="2" key="2">
    <citation type="submission" date="2023-01" db="EMBL/GenBank/DDBJ databases">
        <authorList>
            <person name="Uljanovas D."/>
        </authorList>
    </citation>
    <scope>NUCLEOTIDE SEQUENCE</scope>
    <source>
        <strain evidence="2">W48</strain>
    </source>
</reference>
<feature type="non-terminal residue" evidence="2">
    <location>
        <position position="1"/>
    </location>
</feature>
<evidence type="ECO:0000313" key="3">
    <source>
        <dbReference type="Proteomes" id="UP001170713"/>
    </source>
</evidence>
<evidence type="ECO:0000313" key="2">
    <source>
        <dbReference type="EMBL" id="MDN5114820.1"/>
    </source>
</evidence>